<evidence type="ECO:0000313" key="4">
    <source>
        <dbReference type="EMBL" id="SCW89218.1"/>
    </source>
</evidence>
<dbReference type="InterPro" id="IPR014155">
    <property type="entry name" value="VirB11"/>
</dbReference>
<dbReference type="PANTHER" id="PTHR30486">
    <property type="entry name" value="TWITCHING MOTILITY PROTEIN PILT"/>
    <property type="match status" value="1"/>
</dbReference>
<keyword evidence="2" id="KW-0067">ATP-binding</keyword>
<sequence>MNAHLNAAPFAENMFDNSKPIRALLKKAGIQDLLEIEGVTEVAMNRPGELWFERKAIWEKVNSPELTFDLAKKLANSMAVQVSDKSSQLNDYPICPVLLPDGERGQIVMPPATEKGCLSLTIRKPSKDRFSLEDYRDSGRLTGVKVVKKKTDIEDWQKEMVMCIKREDYYNFFKLAVLHKQNMIFGGQTGSGKTTFAKAIVDLYPPNRRYITIEDVAELFMPHHPNRVHLFFNNSKDKDGNAILPSKDLVQSCMRMKADHIFMSELRGEETWDYFALLKTGHDGSITTAHFGGVEHCIPRLTQLVKESKTGATLDQSFVYHEIASSLDIITKWEGSYLKQIRYEPEEKLHLLNGE</sequence>
<gene>
    <name evidence="4" type="ORF">SAMN05216370_0013</name>
</gene>
<dbReference type="Proteomes" id="UP000242418">
    <property type="component" value="Unassembled WGS sequence"/>
</dbReference>
<dbReference type="GO" id="GO:0016887">
    <property type="term" value="F:ATP hydrolysis activity"/>
    <property type="evidence" value="ECO:0007669"/>
    <property type="project" value="InterPro"/>
</dbReference>
<dbReference type="InterPro" id="IPR050921">
    <property type="entry name" value="T4SS_GSP_E_ATPase"/>
</dbReference>
<comment type="function">
    <text evidence="2">Part of the Type IV secretion system.</text>
</comment>
<protein>
    <recommendedName>
        <fullName evidence="2">Type IV secretion system protein</fullName>
    </recommendedName>
</protein>
<dbReference type="Pfam" id="PF00437">
    <property type="entry name" value="T2SSE"/>
    <property type="match status" value="1"/>
</dbReference>
<keyword evidence="5" id="KW-1185">Reference proteome</keyword>
<dbReference type="GO" id="GO:0044097">
    <property type="term" value="P:secretion by the type IV secretion system"/>
    <property type="evidence" value="ECO:0007669"/>
    <property type="project" value="InterPro"/>
</dbReference>
<organism evidence="4 5">
    <name type="scientific">Pseudomonas peli</name>
    <dbReference type="NCBI Taxonomy" id="592361"/>
    <lineage>
        <taxon>Bacteria</taxon>
        <taxon>Pseudomonadati</taxon>
        <taxon>Pseudomonadota</taxon>
        <taxon>Gammaproteobacteria</taxon>
        <taxon>Pseudomonadales</taxon>
        <taxon>Pseudomonadaceae</taxon>
        <taxon>Pseudomonas</taxon>
    </lineage>
</organism>
<proteinExistence type="inferred from homology"/>
<feature type="domain" description="Bacterial type II secretion system protein E" evidence="3">
    <location>
        <begin position="171"/>
        <end position="331"/>
    </location>
</feature>
<dbReference type="InterPro" id="IPR025662">
    <property type="entry name" value="Sigma_54_int_dom_ATP-bd_1"/>
</dbReference>
<name>A0A1G4U6F0_9PSED</name>
<dbReference type="InterPro" id="IPR001482">
    <property type="entry name" value="T2SS/T4SS_dom"/>
</dbReference>
<evidence type="ECO:0000313" key="5">
    <source>
        <dbReference type="Proteomes" id="UP000242418"/>
    </source>
</evidence>
<dbReference type="Gene3D" id="3.30.450.90">
    <property type="match status" value="1"/>
</dbReference>
<keyword evidence="2" id="KW-0547">Nucleotide-binding</keyword>
<dbReference type="Gene3D" id="3.40.50.300">
    <property type="entry name" value="P-loop containing nucleotide triphosphate hydrolases"/>
    <property type="match status" value="1"/>
</dbReference>
<dbReference type="AlphaFoldDB" id="A0A1G4U6F0"/>
<comment type="similarity">
    <text evidence="1 2">Belongs to the GSP E family.</text>
</comment>
<comment type="caution">
    <text evidence="4">The sequence shown here is derived from an EMBL/GenBank/DDBJ whole genome shotgun (WGS) entry which is preliminary data.</text>
</comment>
<dbReference type="GO" id="GO:0005524">
    <property type="term" value="F:ATP binding"/>
    <property type="evidence" value="ECO:0007669"/>
    <property type="project" value="UniProtKB-UniRule"/>
</dbReference>
<dbReference type="GO" id="GO:0043684">
    <property type="term" value="C:type IV secretion system complex"/>
    <property type="evidence" value="ECO:0007669"/>
    <property type="project" value="UniProtKB-UniRule"/>
</dbReference>
<dbReference type="PROSITE" id="PS00675">
    <property type="entry name" value="SIGMA54_INTERACT_1"/>
    <property type="match status" value="1"/>
</dbReference>
<evidence type="ECO:0000256" key="2">
    <source>
        <dbReference type="RuleBase" id="RU366071"/>
    </source>
</evidence>
<dbReference type="EMBL" id="FMTL01000010">
    <property type="protein sequence ID" value="SCW89218.1"/>
    <property type="molecule type" value="Genomic_DNA"/>
</dbReference>
<dbReference type="CDD" id="cd01130">
    <property type="entry name" value="VirB11-like_ATPase"/>
    <property type="match status" value="1"/>
</dbReference>
<accession>A0A1G4U6F0</accession>
<dbReference type="PANTHER" id="PTHR30486:SF6">
    <property type="entry name" value="TYPE IV PILUS RETRACTATION ATPASE PILT"/>
    <property type="match status" value="1"/>
</dbReference>
<dbReference type="NCBIfam" id="TIGR02788">
    <property type="entry name" value="VirB11"/>
    <property type="match status" value="1"/>
</dbReference>
<reference evidence="4 5" key="1">
    <citation type="submission" date="2016-10" db="EMBL/GenBank/DDBJ databases">
        <authorList>
            <person name="Varghese N."/>
            <person name="Submissions S."/>
        </authorList>
    </citation>
    <scope>NUCLEOTIDE SEQUENCE [LARGE SCALE GENOMIC DNA]</scope>
    <source>
        <strain evidence="4 5">DSM 17833</strain>
    </source>
</reference>
<dbReference type="InterPro" id="IPR027417">
    <property type="entry name" value="P-loop_NTPase"/>
</dbReference>
<dbReference type="RefSeq" id="WP_090256203.1">
    <property type="nucleotide sequence ID" value="NZ_FMTL01000010.1"/>
</dbReference>
<evidence type="ECO:0000256" key="1">
    <source>
        <dbReference type="ARBA" id="ARBA00006611"/>
    </source>
</evidence>
<dbReference type="SUPFAM" id="SSF52540">
    <property type="entry name" value="P-loop containing nucleoside triphosphate hydrolases"/>
    <property type="match status" value="1"/>
</dbReference>
<dbReference type="OrthoDB" id="9810761at2"/>
<evidence type="ECO:0000259" key="3">
    <source>
        <dbReference type="Pfam" id="PF00437"/>
    </source>
</evidence>